<evidence type="ECO:0000313" key="1">
    <source>
        <dbReference type="EMBL" id="RUS34923.1"/>
    </source>
</evidence>
<protein>
    <submittedName>
        <fullName evidence="1">Uncharacterized protein</fullName>
    </submittedName>
</protein>
<proteinExistence type="predicted"/>
<keyword evidence="2" id="KW-1185">Reference proteome</keyword>
<dbReference type="AlphaFoldDB" id="A0A433QYR3"/>
<name>A0A433QYR3_9FUNG</name>
<accession>A0A433QYR3</accession>
<gene>
    <name evidence="1" type="ORF">BC938DRAFT_477813</name>
</gene>
<comment type="caution">
    <text evidence="1">The sequence shown here is derived from an EMBL/GenBank/DDBJ whole genome shotgun (WGS) entry which is preliminary data.</text>
</comment>
<reference evidence="1 2" key="1">
    <citation type="journal article" date="2018" name="New Phytol.">
        <title>Phylogenomics of Endogonaceae and evolution of mycorrhizas within Mucoromycota.</title>
        <authorList>
            <person name="Chang Y."/>
            <person name="Desiro A."/>
            <person name="Na H."/>
            <person name="Sandor L."/>
            <person name="Lipzen A."/>
            <person name="Clum A."/>
            <person name="Barry K."/>
            <person name="Grigoriev I.V."/>
            <person name="Martin F.M."/>
            <person name="Stajich J.E."/>
            <person name="Smith M.E."/>
            <person name="Bonito G."/>
            <person name="Spatafora J.W."/>
        </authorList>
    </citation>
    <scope>NUCLEOTIDE SEQUENCE [LARGE SCALE GENOMIC DNA]</scope>
    <source>
        <strain evidence="1 2">AD002</strain>
    </source>
</reference>
<organism evidence="1 2">
    <name type="scientific">Jimgerdemannia flammicorona</name>
    <dbReference type="NCBI Taxonomy" id="994334"/>
    <lineage>
        <taxon>Eukaryota</taxon>
        <taxon>Fungi</taxon>
        <taxon>Fungi incertae sedis</taxon>
        <taxon>Mucoromycota</taxon>
        <taxon>Mucoromycotina</taxon>
        <taxon>Endogonomycetes</taxon>
        <taxon>Endogonales</taxon>
        <taxon>Endogonaceae</taxon>
        <taxon>Jimgerdemannia</taxon>
    </lineage>
</organism>
<dbReference type="EMBL" id="RBNJ01000296">
    <property type="protein sequence ID" value="RUS34923.1"/>
    <property type="molecule type" value="Genomic_DNA"/>
</dbReference>
<evidence type="ECO:0000313" key="2">
    <source>
        <dbReference type="Proteomes" id="UP000274822"/>
    </source>
</evidence>
<sequence>MMEENLSKQKLDGGGKIAASGNLAAEENCDKKKLGSRGKLQLTKTWQRREIAARGNGNLARTEIAARGNSGGHGNLAVEGTEAWQWMKLGSVRNGNVAQKLGGGGNRNLAVEEQKLGNGGNRNFNETWQWRERNLGSEGNRNSAVEKMETWQWKERKLGGGRNRNSAGGGNGNLAVEGNFGKMAREETYRKVVAGATPTAGIGISKRRNNQVLGIAIIGLDKTAGERKVGIFGITSRVPGTGVAARELEEAAVIGTVDHGKCEVVIKCIVLARRIDNCGAQFPIYREDVSEGQHLELTGVVYAERSIATMAVAVYIAETAFILGKVWKVALRFGKGQTDPL</sequence>
<dbReference type="Proteomes" id="UP000274822">
    <property type="component" value="Unassembled WGS sequence"/>
</dbReference>